<evidence type="ECO:0000313" key="3">
    <source>
        <dbReference type="EMBL" id="KKN60274.1"/>
    </source>
</evidence>
<organism evidence="3">
    <name type="scientific">marine sediment metagenome</name>
    <dbReference type="NCBI Taxonomy" id="412755"/>
    <lineage>
        <taxon>unclassified sequences</taxon>
        <taxon>metagenomes</taxon>
        <taxon>ecological metagenomes</taxon>
    </lineage>
</organism>
<dbReference type="PRINTS" id="PR00297">
    <property type="entry name" value="CHAPERONIN10"/>
</dbReference>
<reference evidence="3" key="1">
    <citation type="journal article" date="2015" name="Nature">
        <title>Complex archaea that bridge the gap between prokaryotes and eukaryotes.</title>
        <authorList>
            <person name="Spang A."/>
            <person name="Saw J.H."/>
            <person name="Jorgensen S.L."/>
            <person name="Zaremba-Niedzwiedzka K."/>
            <person name="Martijn J."/>
            <person name="Lind A.E."/>
            <person name="van Eijk R."/>
            <person name="Schleper C."/>
            <person name="Guy L."/>
            <person name="Ettema T.J."/>
        </authorList>
    </citation>
    <scope>NUCLEOTIDE SEQUENCE</scope>
</reference>
<gene>
    <name evidence="3" type="ORF">LCGC14_0533230</name>
</gene>
<dbReference type="GO" id="GO:0005524">
    <property type="term" value="F:ATP binding"/>
    <property type="evidence" value="ECO:0007669"/>
    <property type="project" value="InterPro"/>
</dbReference>
<dbReference type="EMBL" id="LAZR01000700">
    <property type="protein sequence ID" value="KKN60274.1"/>
    <property type="molecule type" value="Genomic_DNA"/>
</dbReference>
<evidence type="ECO:0000256" key="1">
    <source>
        <dbReference type="ARBA" id="ARBA00006975"/>
    </source>
</evidence>
<dbReference type="InterPro" id="IPR020818">
    <property type="entry name" value="Chaperonin_GroES"/>
</dbReference>
<evidence type="ECO:0008006" key="4">
    <source>
        <dbReference type="Google" id="ProtNLM"/>
    </source>
</evidence>
<dbReference type="SMART" id="SM00883">
    <property type="entry name" value="Cpn10"/>
    <property type="match status" value="1"/>
</dbReference>
<comment type="caution">
    <text evidence="3">The sequence shown here is derived from an EMBL/GenBank/DDBJ whole genome shotgun (WGS) entry which is preliminary data.</text>
</comment>
<dbReference type="GO" id="GO:0051087">
    <property type="term" value="F:protein-folding chaperone binding"/>
    <property type="evidence" value="ECO:0007669"/>
    <property type="project" value="TreeGrafter"/>
</dbReference>
<dbReference type="GO" id="GO:0044183">
    <property type="term" value="F:protein folding chaperone"/>
    <property type="evidence" value="ECO:0007669"/>
    <property type="project" value="InterPro"/>
</dbReference>
<dbReference type="InterPro" id="IPR037124">
    <property type="entry name" value="Chaperonin_GroES_sf"/>
</dbReference>
<evidence type="ECO:0000256" key="2">
    <source>
        <dbReference type="ARBA" id="ARBA00023186"/>
    </source>
</evidence>
<protein>
    <recommendedName>
        <fullName evidence="4">10 kDa chaperonin</fullName>
    </recommendedName>
</protein>
<sequence>MSLKPLQDNVLLKPDKTEEKMESGLYRPGTAASTRYQKATVLAIGPGKLGPSGKWEAVVVEEGDVVLYDSNYAIELEETKDDVKLLMCSEGCLLAREEK</sequence>
<dbReference type="InterPro" id="IPR011032">
    <property type="entry name" value="GroES-like_sf"/>
</dbReference>
<dbReference type="AlphaFoldDB" id="A0A0F9RZM8"/>
<dbReference type="SUPFAM" id="SSF50129">
    <property type="entry name" value="GroES-like"/>
    <property type="match status" value="1"/>
</dbReference>
<dbReference type="Gene3D" id="2.30.33.40">
    <property type="entry name" value="GroES chaperonin"/>
    <property type="match status" value="1"/>
</dbReference>
<proteinExistence type="inferred from homology"/>
<dbReference type="PANTHER" id="PTHR10772:SF58">
    <property type="entry name" value="CO-CHAPERONIN GROES"/>
    <property type="match status" value="1"/>
</dbReference>
<dbReference type="GO" id="GO:0046872">
    <property type="term" value="F:metal ion binding"/>
    <property type="evidence" value="ECO:0007669"/>
    <property type="project" value="TreeGrafter"/>
</dbReference>
<name>A0A0F9RZM8_9ZZZZ</name>
<keyword evidence="2" id="KW-0143">Chaperone</keyword>
<dbReference type="GO" id="GO:0051082">
    <property type="term" value="F:unfolded protein binding"/>
    <property type="evidence" value="ECO:0007669"/>
    <property type="project" value="TreeGrafter"/>
</dbReference>
<dbReference type="PANTHER" id="PTHR10772">
    <property type="entry name" value="10 KDA HEAT SHOCK PROTEIN"/>
    <property type="match status" value="1"/>
</dbReference>
<accession>A0A0F9RZM8</accession>
<comment type="similarity">
    <text evidence="1">Belongs to the GroES chaperonin family.</text>
</comment>
<dbReference type="Pfam" id="PF00166">
    <property type="entry name" value="Cpn10"/>
    <property type="match status" value="1"/>
</dbReference>
<dbReference type="CDD" id="cd00320">
    <property type="entry name" value="cpn10"/>
    <property type="match status" value="1"/>
</dbReference>